<dbReference type="EMBL" id="NOIH01000013">
    <property type="protein sequence ID" value="OYD53658.1"/>
    <property type="molecule type" value="Genomic_DNA"/>
</dbReference>
<evidence type="ECO:0000256" key="6">
    <source>
        <dbReference type="ARBA" id="ARBA00023125"/>
    </source>
</evidence>
<dbReference type="EC" id="3.4.-.-" evidence="8"/>
<evidence type="ECO:0000256" key="4">
    <source>
        <dbReference type="ARBA" id="ARBA00022801"/>
    </source>
</evidence>
<protein>
    <recommendedName>
        <fullName evidence="8">Abasic site processing protein</fullName>
        <ecNumber evidence="8">3.4.-.-</ecNumber>
    </recommendedName>
</protein>
<evidence type="ECO:0000313" key="9">
    <source>
        <dbReference type="EMBL" id="OYD53658.1"/>
    </source>
</evidence>
<dbReference type="Proteomes" id="UP000215181">
    <property type="component" value="Unassembled WGS sequence"/>
</dbReference>
<dbReference type="Pfam" id="PF02586">
    <property type="entry name" value="SRAP"/>
    <property type="match status" value="1"/>
</dbReference>
<keyword evidence="5" id="KW-0190">Covalent protein-DNA linkage</keyword>
<organism evidence="9 10">
    <name type="scientific">Thauera propionica</name>
    <dbReference type="NCBI Taxonomy" id="2019431"/>
    <lineage>
        <taxon>Bacteria</taxon>
        <taxon>Pseudomonadati</taxon>
        <taxon>Pseudomonadota</taxon>
        <taxon>Betaproteobacteria</taxon>
        <taxon>Rhodocyclales</taxon>
        <taxon>Zoogloeaceae</taxon>
        <taxon>Thauera</taxon>
    </lineage>
</organism>
<sequence length="192" mass="21979">MCGRYALYAPASRVKDHFEASTGEFPDDLSPRYNAAPMQWLSVVRQRQTGERVVHLLRWGLVPSWSRDESIATKLINARGETLAEKPSFRAAYKSRRCIVPASGFYDWKREGKKMQPYFIHPPAGELFGFAGVTTHMTHSIYFQWVAVLLQQGLQNNLAPPKNAYGVRSVNPWLSPDSWLALLQVHHQFLHR</sequence>
<reference evidence="9 10" key="1">
    <citation type="submission" date="2017-07" db="EMBL/GenBank/DDBJ databases">
        <title>Thauera sp. KNDSS-Mac4 genome sequence and assembly.</title>
        <authorList>
            <person name="Mayilraj S."/>
        </authorList>
    </citation>
    <scope>NUCLEOTIDE SEQUENCE [LARGE SCALE GENOMIC DNA]</scope>
    <source>
        <strain evidence="9 10">KNDSS-Mac4</strain>
    </source>
</reference>
<dbReference type="SUPFAM" id="SSF143081">
    <property type="entry name" value="BB1717-like"/>
    <property type="match status" value="1"/>
</dbReference>
<dbReference type="InterPro" id="IPR003738">
    <property type="entry name" value="SRAP"/>
</dbReference>
<keyword evidence="2 8" id="KW-0645">Protease</keyword>
<dbReference type="Gene3D" id="3.90.1680.10">
    <property type="entry name" value="SOS response associated peptidase-like"/>
    <property type="match status" value="1"/>
</dbReference>
<evidence type="ECO:0000256" key="3">
    <source>
        <dbReference type="ARBA" id="ARBA00022763"/>
    </source>
</evidence>
<dbReference type="GO" id="GO:0106300">
    <property type="term" value="P:protein-DNA covalent cross-linking repair"/>
    <property type="evidence" value="ECO:0007669"/>
    <property type="project" value="InterPro"/>
</dbReference>
<comment type="caution">
    <text evidence="9">The sequence shown here is derived from an EMBL/GenBank/DDBJ whole genome shotgun (WGS) entry which is preliminary data.</text>
</comment>
<dbReference type="PANTHER" id="PTHR13604">
    <property type="entry name" value="DC12-RELATED"/>
    <property type="match status" value="1"/>
</dbReference>
<dbReference type="InterPro" id="IPR036590">
    <property type="entry name" value="SRAP-like"/>
</dbReference>
<dbReference type="GO" id="GO:0008233">
    <property type="term" value="F:peptidase activity"/>
    <property type="evidence" value="ECO:0007669"/>
    <property type="project" value="UniProtKB-KW"/>
</dbReference>
<dbReference type="AlphaFoldDB" id="A0A235EX90"/>
<dbReference type="GO" id="GO:0003697">
    <property type="term" value="F:single-stranded DNA binding"/>
    <property type="evidence" value="ECO:0007669"/>
    <property type="project" value="InterPro"/>
</dbReference>
<name>A0A235EX90_9RHOO</name>
<keyword evidence="4 8" id="KW-0378">Hydrolase</keyword>
<evidence type="ECO:0000256" key="1">
    <source>
        <dbReference type="ARBA" id="ARBA00008136"/>
    </source>
</evidence>
<keyword evidence="3" id="KW-0227">DNA damage</keyword>
<keyword evidence="6" id="KW-0238">DNA-binding</keyword>
<evidence type="ECO:0000313" key="10">
    <source>
        <dbReference type="Proteomes" id="UP000215181"/>
    </source>
</evidence>
<proteinExistence type="inferred from homology"/>
<evidence type="ECO:0000256" key="8">
    <source>
        <dbReference type="RuleBase" id="RU364100"/>
    </source>
</evidence>
<dbReference type="GO" id="GO:0016829">
    <property type="term" value="F:lyase activity"/>
    <property type="evidence" value="ECO:0007669"/>
    <property type="project" value="UniProtKB-KW"/>
</dbReference>
<evidence type="ECO:0000256" key="7">
    <source>
        <dbReference type="ARBA" id="ARBA00023239"/>
    </source>
</evidence>
<comment type="similarity">
    <text evidence="1 8">Belongs to the SOS response-associated peptidase family.</text>
</comment>
<gene>
    <name evidence="9" type="ORF">CGK74_11975</name>
</gene>
<dbReference type="GO" id="GO:0006508">
    <property type="term" value="P:proteolysis"/>
    <property type="evidence" value="ECO:0007669"/>
    <property type="project" value="UniProtKB-KW"/>
</dbReference>
<dbReference type="RefSeq" id="WP_094268702.1">
    <property type="nucleotide sequence ID" value="NZ_NOIH01000013.1"/>
</dbReference>
<keyword evidence="7" id="KW-0456">Lyase</keyword>
<dbReference type="PANTHER" id="PTHR13604:SF0">
    <property type="entry name" value="ABASIC SITE PROCESSING PROTEIN HMCES"/>
    <property type="match status" value="1"/>
</dbReference>
<dbReference type="OrthoDB" id="6192129at2"/>
<evidence type="ECO:0000256" key="2">
    <source>
        <dbReference type="ARBA" id="ARBA00022670"/>
    </source>
</evidence>
<keyword evidence="10" id="KW-1185">Reference proteome</keyword>
<evidence type="ECO:0000256" key="5">
    <source>
        <dbReference type="ARBA" id="ARBA00023124"/>
    </source>
</evidence>
<accession>A0A235EX90</accession>